<dbReference type="Proteomes" id="UP001143307">
    <property type="component" value="Unassembled WGS sequence"/>
</dbReference>
<gene>
    <name evidence="1" type="ORF">EYC87_05190</name>
</gene>
<accession>A0ABT3SSY1</accession>
<organism evidence="1 2">
    <name type="scientific">Candidatus Seongchinamella marina</name>
    <dbReference type="NCBI Taxonomy" id="2518990"/>
    <lineage>
        <taxon>Bacteria</taxon>
        <taxon>Pseudomonadati</taxon>
        <taxon>Pseudomonadota</taxon>
        <taxon>Gammaproteobacteria</taxon>
        <taxon>Cellvibrionales</taxon>
        <taxon>Halieaceae</taxon>
        <taxon>Seongchinamella</taxon>
    </lineage>
</organism>
<comment type="caution">
    <text evidence="1">The sequence shown here is derived from an EMBL/GenBank/DDBJ whole genome shotgun (WGS) entry which is preliminary data.</text>
</comment>
<keyword evidence="2" id="KW-1185">Reference proteome</keyword>
<dbReference type="SUPFAM" id="SSF54427">
    <property type="entry name" value="NTF2-like"/>
    <property type="match status" value="2"/>
</dbReference>
<name>A0ABT3SSY1_9GAMM</name>
<evidence type="ECO:0000313" key="2">
    <source>
        <dbReference type="Proteomes" id="UP001143307"/>
    </source>
</evidence>
<reference evidence="1" key="1">
    <citation type="submission" date="2019-02" db="EMBL/GenBank/DDBJ databases">
        <authorList>
            <person name="Li S.-H."/>
        </authorList>
    </citation>
    <scope>NUCLEOTIDE SEQUENCE</scope>
    <source>
        <strain evidence="1">IMCC8485</strain>
    </source>
</reference>
<dbReference type="InterPro" id="IPR009959">
    <property type="entry name" value="Cyclase_SnoaL-like"/>
</dbReference>
<proteinExistence type="predicted"/>
<dbReference type="PANTHER" id="PTHR38436:SF1">
    <property type="entry name" value="ESTER CYCLASE"/>
    <property type="match status" value="1"/>
</dbReference>
<protein>
    <submittedName>
        <fullName evidence="1">Nuclear transport factor 2 family protein</fullName>
    </submittedName>
</protein>
<evidence type="ECO:0000313" key="1">
    <source>
        <dbReference type="EMBL" id="MCX2972979.1"/>
    </source>
</evidence>
<dbReference type="Gene3D" id="3.10.450.50">
    <property type="match status" value="2"/>
</dbReference>
<dbReference type="RefSeq" id="WP_279251944.1">
    <property type="nucleotide sequence ID" value="NZ_SHNP01000002.1"/>
</dbReference>
<dbReference type="EMBL" id="SHNP01000002">
    <property type="protein sequence ID" value="MCX2972979.1"/>
    <property type="molecule type" value="Genomic_DNA"/>
</dbReference>
<dbReference type="InterPro" id="IPR032710">
    <property type="entry name" value="NTF2-like_dom_sf"/>
</dbReference>
<dbReference type="PANTHER" id="PTHR38436">
    <property type="entry name" value="POLYKETIDE CYCLASE SNOAL-LIKE DOMAIN"/>
    <property type="match status" value="1"/>
</dbReference>
<sequence>MADYQQNKSLVLEYFDALEGCSADSVGAVLGRFASDDCEFLGSYPFNEMRGHAAITAGFWQPLFNAFQSLQRRQDIFIAGSSEIDGDQWVMSMGHFMGLFDDDWLGIRATRKMVMLRYAEFNCIADGKIVRTGMFLDIVGLMQQVGCNPLPPQTGASFVCPGPRNHDGIVLEQQTEEEGIKTLNVLNAMIADLEELNKTGDDNCSQQYLARTWDENMLWYGPAGIGASYTIPRYQEQHQYPFREGLTGKTYNGHVCRFAEGNFACFFGWPNLSHKPTGGLMGLPGGEQTHMRVVDVYRREGDKLIENWVIIDIPYWLKQQGLDVLERTSKILNP</sequence>